<evidence type="ECO:0000256" key="1">
    <source>
        <dbReference type="SAM" id="MobiDB-lite"/>
    </source>
</evidence>
<reference evidence="2 3" key="1">
    <citation type="submission" date="2019-03" db="EMBL/GenBank/DDBJ databases">
        <title>Porphyromonas levii Isolated from the Uterus of Dairy Cows.</title>
        <authorList>
            <person name="Francis A.M."/>
        </authorList>
    </citation>
    <scope>NUCLEOTIDE SEQUENCE [LARGE SCALE GENOMIC DNA]</scope>
    <source>
        <strain evidence="2 3">AF5678</strain>
    </source>
</reference>
<sequence>MCPSNLQEAHDQAVKAVERQREQEQQKKRRLKAVEAEALFREQKSQFFGIAFTDGTIQVRVLESVQEYVEEGTSMHHCLFLC</sequence>
<protein>
    <submittedName>
        <fullName evidence="2">Uncharacterized protein</fullName>
    </submittedName>
</protein>
<organism evidence="2 3">
    <name type="scientific">Porphyromonas levii</name>
    <dbReference type="NCBI Taxonomy" id="28114"/>
    <lineage>
        <taxon>Bacteria</taxon>
        <taxon>Pseudomonadati</taxon>
        <taxon>Bacteroidota</taxon>
        <taxon>Bacteroidia</taxon>
        <taxon>Bacteroidales</taxon>
        <taxon>Porphyromonadaceae</taxon>
        <taxon>Porphyromonas</taxon>
    </lineage>
</organism>
<evidence type="ECO:0000313" key="2">
    <source>
        <dbReference type="EMBL" id="TFH93976.1"/>
    </source>
</evidence>
<accession>A0A4Y8WM18</accession>
<dbReference type="AlphaFoldDB" id="A0A4Y8WM18"/>
<comment type="caution">
    <text evidence="2">The sequence shown here is derived from an EMBL/GenBank/DDBJ whole genome shotgun (WGS) entry which is preliminary data.</text>
</comment>
<feature type="compositionally biased region" description="Basic and acidic residues" evidence="1">
    <location>
        <begin position="8"/>
        <end position="21"/>
    </location>
</feature>
<dbReference type="Pfam" id="PF14284">
    <property type="entry name" value="PcfJ"/>
    <property type="match status" value="1"/>
</dbReference>
<dbReference type="EMBL" id="SPNC01000233">
    <property type="protein sequence ID" value="TFH93976.1"/>
    <property type="molecule type" value="Genomic_DNA"/>
</dbReference>
<proteinExistence type="predicted"/>
<evidence type="ECO:0000313" key="3">
    <source>
        <dbReference type="Proteomes" id="UP000297225"/>
    </source>
</evidence>
<dbReference type="Proteomes" id="UP000297225">
    <property type="component" value="Unassembled WGS sequence"/>
</dbReference>
<keyword evidence="3" id="KW-1185">Reference proteome</keyword>
<feature type="region of interest" description="Disordered" evidence="1">
    <location>
        <begin position="1"/>
        <end position="21"/>
    </location>
</feature>
<dbReference type="InterPro" id="IPR025586">
    <property type="entry name" value="PcfJ"/>
</dbReference>
<name>A0A4Y8WM18_9PORP</name>
<gene>
    <name evidence="2" type="ORF">E4P47_09480</name>
</gene>